<accession>A0A0F9HTG3</accession>
<gene>
    <name evidence="1" type="ORF">LCGC14_1663310</name>
</gene>
<proteinExistence type="predicted"/>
<reference evidence="1" key="1">
    <citation type="journal article" date="2015" name="Nature">
        <title>Complex archaea that bridge the gap between prokaryotes and eukaryotes.</title>
        <authorList>
            <person name="Spang A."/>
            <person name="Saw J.H."/>
            <person name="Jorgensen S.L."/>
            <person name="Zaremba-Niedzwiedzka K."/>
            <person name="Martijn J."/>
            <person name="Lind A.E."/>
            <person name="van Eijk R."/>
            <person name="Schleper C."/>
            <person name="Guy L."/>
            <person name="Ettema T.J."/>
        </authorList>
    </citation>
    <scope>NUCLEOTIDE SEQUENCE</scope>
</reference>
<protein>
    <submittedName>
        <fullName evidence="1">Uncharacterized protein</fullName>
    </submittedName>
</protein>
<comment type="caution">
    <text evidence="1">The sequence shown here is derived from an EMBL/GenBank/DDBJ whole genome shotgun (WGS) entry which is preliminary data.</text>
</comment>
<sequence>MSIKTVLQRSTLNNDFLSLVNKAKENISFWGNCYITIPGLNEEAPIDTLATRVIKLVQQQHFEYSQEERNIGSLISKKIDQLYSANDCRFKKCNILTRLFYFLRNFPDRISGGFRTFPPRNVSSTRWLWSNSYGLLFRDVFNFYTKEQYEKEFGHASESLWSSGFDGQTKHLWLSPHD</sequence>
<evidence type="ECO:0000313" key="1">
    <source>
        <dbReference type="EMBL" id="KKM18671.1"/>
    </source>
</evidence>
<organism evidence="1">
    <name type="scientific">marine sediment metagenome</name>
    <dbReference type="NCBI Taxonomy" id="412755"/>
    <lineage>
        <taxon>unclassified sequences</taxon>
        <taxon>metagenomes</taxon>
        <taxon>ecological metagenomes</taxon>
    </lineage>
</organism>
<dbReference type="AlphaFoldDB" id="A0A0F9HTG3"/>
<name>A0A0F9HTG3_9ZZZZ</name>
<dbReference type="EMBL" id="LAZR01014171">
    <property type="protein sequence ID" value="KKM18671.1"/>
    <property type="molecule type" value="Genomic_DNA"/>
</dbReference>